<dbReference type="Proteomes" id="UP000887565">
    <property type="component" value="Unplaced"/>
</dbReference>
<organism evidence="1 2">
    <name type="scientific">Romanomermis culicivorax</name>
    <name type="common">Nematode worm</name>
    <dbReference type="NCBI Taxonomy" id="13658"/>
    <lineage>
        <taxon>Eukaryota</taxon>
        <taxon>Metazoa</taxon>
        <taxon>Ecdysozoa</taxon>
        <taxon>Nematoda</taxon>
        <taxon>Enoplea</taxon>
        <taxon>Dorylaimia</taxon>
        <taxon>Mermithida</taxon>
        <taxon>Mermithoidea</taxon>
        <taxon>Mermithidae</taxon>
        <taxon>Romanomermis</taxon>
    </lineage>
</organism>
<evidence type="ECO:0000313" key="1">
    <source>
        <dbReference type="Proteomes" id="UP000887565"/>
    </source>
</evidence>
<sequence>MTYVQARIDQMRNFLLKQKSERRVKAVNRSVDANQTYLVGNLPRVERSSEPLPWNKRPF</sequence>
<protein>
    <submittedName>
        <fullName evidence="2">Uncharacterized protein</fullName>
    </submittedName>
</protein>
<reference evidence="2" key="1">
    <citation type="submission" date="2022-11" db="UniProtKB">
        <authorList>
            <consortium name="WormBaseParasite"/>
        </authorList>
    </citation>
    <scope>IDENTIFICATION</scope>
</reference>
<name>A0A915HS67_ROMCU</name>
<keyword evidence="1" id="KW-1185">Reference proteome</keyword>
<evidence type="ECO:0000313" key="2">
    <source>
        <dbReference type="WBParaSite" id="nRc.2.0.1.t04589-RA"/>
    </source>
</evidence>
<dbReference type="WBParaSite" id="nRc.2.0.1.t04589-RA">
    <property type="protein sequence ID" value="nRc.2.0.1.t04589-RA"/>
    <property type="gene ID" value="nRc.2.0.1.g04589"/>
</dbReference>
<dbReference type="AlphaFoldDB" id="A0A915HS67"/>
<proteinExistence type="predicted"/>
<accession>A0A915HS67</accession>